<feature type="compositionally biased region" description="Low complexity" evidence="1">
    <location>
        <begin position="171"/>
        <end position="183"/>
    </location>
</feature>
<evidence type="ECO:0000313" key="2">
    <source>
        <dbReference type="EMBL" id="SHK47545.1"/>
    </source>
</evidence>
<dbReference type="RefSeq" id="WP_073152861.1">
    <property type="nucleotide sequence ID" value="NZ_FRAG01000068.1"/>
</dbReference>
<dbReference type="InterPro" id="IPR036388">
    <property type="entry name" value="WH-like_DNA-bd_sf"/>
</dbReference>
<reference evidence="3" key="1">
    <citation type="submission" date="2016-11" db="EMBL/GenBank/DDBJ databases">
        <authorList>
            <person name="Varghese N."/>
            <person name="Submissions S."/>
        </authorList>
    </citation>
    <scope>NUCLEOTIDE SEQUENCE [LARGE SCALE GENOMIC DNA]</scope>
    <source>
        <strain evidence="3">DSM 15212 / CIP 107654 / DViRD3</strain>
    </source>
</reference>
<evidence type="ECO:0000313" key="3">
    <source>
        <dbReference type="Proteomes" id="UP000184465"/>
    </source>
</evidence>
<evidence type="ECO:0000256" key="1">
    <source>
        <dbReference type="SAM" id="MobiDB-lite"/>
    </source>
</evidence>
<organism evidence="2 3">
    <name type="scientific">Paramaledivibacter caminithermalis (strain DSM 15212 / CIP 107654 / DViRD3)</name>
    <name type="common">Clostridium caminithermale</name>
    <dbReference type="NCBI Taxonomy" id="1121301"/>
    <lineage>
        <taxon>Bacteria</taxon>
        <taxon>Bacillati</taxon>
        <taxon>Bacillota</taxon>
        <taxon>Clostridia</taxon>
        <taxon>Peptostreptococcales</taxon>
        <taxon>Caminicellaceae</taxon>
        <taxon>Paramaledivibacter</taxon>
    </lineage>
</organism>
<sequence length="353" mass="41431">MKEQTVENILKIEGVKAKGFGIIPKIAMQDDRLSIEAKAIYSYFCSYAGAGTTAFPSIEKIVKDLKISVKRYYRHFNLLKKYGYIKTTQIKNDGKFDRNIYTLVENPEEIPKQLENEYIDLDYQIEQMDNLPISQNDQSEDLPISQNDQSEDLPISQNDQSEYSPFGRFGNTQNDQTNNNNIKNNSKYYLYNIHSINHNNINNSKKDKDIYNNYNNIYNNILYNNIYNSENEKKKEGKKEGKKDGKNNNELSELEIIYEKSQVDFFNEDIKQFIKKSVADLWCSKEQRVKEQVLTKQQIRKKLSKLTLDALDYAIRKFRESRNFTKVNNPEKYFRVILLDSIDEVVAEKIRTG</sequence>
<protein>
    <submittedName>
        <fullName evidence="2">Helix-turn-helix domain-containing protein</fullName>
    </submittedName>
</protein>
<keyword evidence="3" id="KW-1185">Reference proteome</keyword>
<feature type="region of interest" description="Disordered" evidence="1">
    <location>
        <begin position="134"/>
        <end position="183"/>
    </location>
</feature>
<dbReference type="Gene3D" id="1.10.10.10">
    <property type="entry name" value="Winged helix-like DNA-binding domain superfamily/Winged helix DNA-binding domain"/>
    <property type="match status" value="1"/>
</dbReference>
<gene>
    <name evidence="2" type="ORF">SAMN02745912_03418</name>
</gene>
<name>A0A1M6SS91_PARC5</name>
<dbReference type="EMBL" id="FRAG01000068">
    <property type="protein sequence ID" value="SHK47545.1"/>
    <property type="molecule type" value="Genomic_DNA"/>
</dbReference>
<proteinExistence type="predicted"/>
<dbReference type="Proteomes" id="UP000184465">
    <property type="component" value="Unassembled WGS sequence"/>
</dbReference>
<dbReference type="OrthoDB" id="1807191at2"/>
<accession>A0A1M6SS91</accession>
<dbReference type="Pfam" id="PF13730">
    <property type="entry name" value="HTH_36"/>
    <property type="match status" value="1"/>
</dbReference>
<dbReference type="AlphaFoldDB" id="A0A1M6SS91"/>